<dbReference type="Proteomes" id="UP000256388">
    <property type="component" value="Unassembled WGS sequence"/>
</dbReference>
<evidence type="ECO:0000256" key="1">
    <source>
        <dbReference type="ARBA" id="ARBA00004651"/>
    </source>
</evidence>
<comment type="caution">
    <text evidence="10">The sequence shown here is derived from an EMBL/GenBank/DDBJ whole genome shotgun (WGS) entry which is preliminary data.</text>
</comment>
<dbReference type="Gene3D" id="1.20.1250.20">
    <property type="entry name" value="MFS general substrate transporter like domains"/>
    <property type="match status" value="1"/>
</dbReference>
<evidence type="ECO:0000256" key="8">
    <source>
        <dbReference type="SAM" id="Phobius"/>
    </source>
</evidence>
<evidence type="ECO:0000256" key="4">
    <source>
        <dbReference type="ARBA" id="ARBA00022475"/>
    </source>
</evidence>
<evidence type="ECO:0000259" key="9">
    <source>
        <dbReference type="PROSITE" id="PS50850"/>
    </source>
</evidence>
<feature type="transmembrane region" description="Helical" evidence="8">
    <location>
        <begin position="289"/>
        <end position="307"/>
    </location>
</feature>
<dbReference type="CDD" id="cd17329">
    <property type="entry name" value="MFS_MdtH_MDR_like"/>
    <property type="match status" value="1"/>
</dbReference>
<reference evidence="10 11" key="1">
    <citation type="submission" date="2018-08" db="EMBL/GenBank/DDBJ databases">
        <title>Genomic Encyclopedia of Type Strains, Phase IV (KMG-IV): sequencing the most valuable type-strain genomes for metagenomic binning, comparative biology and taxonomic classification.</title>
        <authorList>
            <person name="Goeker M."/>
        </authorList>
    </citation>
    <scope>NUCLEOTIDE SEQUENCE [LARGE SCALE GENOMIC DNA]</scope>
    <source>
        <strain evidence="10 11">DSM 23923</strain>
    </source>
</reference>
<feature type="transmembrane region" description="Helical" evidence="8">
    <location>
        <begin position="107"/>
        <end position="124"/>
    </location>
</feature>
<evidence type="ECO:0000256" key="3">
    <source>
        <dbReference type="ARBA" id="ARBA00022448"/>
    </source>
</evidence>
<dbReference type="PANTHER" id="PTHR23517">
    <property type="entry name" value="RESISTANCE PROTEIN MDTM, PUTATIVE-RELATED-RELATED"/>
    <property type="match status" value="1"/>
</dbReference>
<keyword evidence="5 8" id="KW-0812">Transmembrane</keyword>
<comment type="similarity">
    <text evidence="2">Belongs to the major facilitator superfamily. TCR/Tet family.</text>
</comment>
<evidence type="ECO:0000256" key="5">
    <source>
        <dbReference type="ARBA" id="ARBA00022692"/>
    </source>
</evidence>
<dbReference type="PANTHER" id="PTHR23517:SF3">
    <property type="entry name" value="INTEGRAL MEMBRANE TRANSPORT PROTEIN"/>
    <property type="match status" value="1"/>
</dbReference>
<dbReference type="InterPro" id="IPR001958">
    <property type="entry name" value="Tet-R_TetA/multi-R_MdtG-like"/>
</dbReference>
<evidence type="ECO:0000256" key="2">
    <source>
        <dbReference type="ARBA" id="ARBA00007520"/>
    </source>
</evidence>
<dbReference type="InterPro" id="IPR050171">
    <property type="entry name" value="MFS_Transporters"/>
</dbReference>
<gene>
    <name evidence="10" type="ORF">DFR64_1385</name>
</gene>
<dbReference type="OrthoDB" id="9793283at2"/>
<dbReference type="InterPro" id="IPR036259">
    <property type="entry name" value="MFS_trans_sf"/>
</dbReference>
<feature type="transmembrane region" description="Helical" evidence="8">
    <location>
        <begin position="377"/>
        <end position="399"/>
    </location>
</feature>
<feature type="transmembrane region" description="Helical" evidence="8">
    <location>
        <begin position="16"/>
        <end position="40"/>
    </location>
</feature>
<keyword evidence="4" id="KW-1003">Cell membrane</keyword>
<evidence type="ECO:0000313" key="11">
    <source>
        <dbReference type="Proteomes" id="UP000256388"/>
    </source>
</evidence>
<comment type="subcellular location">
    <subcellularLocation>
        <location evidence="1">Cell membrane</location>
        <topology evidence="1">Multi-pass membrane protein</topology>
    </subcellularLocation>
</comment>
<dbReference type="GO" id="GO:0005886">
    <property type="term" value="C:plasma membrane"/>
    <property type="evidence" value="ECO:0007669"/>
    <property type="project" value="UniProtKB-SubCell"/>
</dbReference>
<keyword evidence="11" id="KW-1185">Reference proteome</keyword>
<dbReference type="EMBL" id="QUMS01000001">
    <property type="protein sequence ID" value="REG11496.1"/>
    <property type="molecule type" value="Genomic_DNA"/>
</dbReference>
<dbReference type="SUPFAM" id="SSF103473">
    <property type="entry name" value="MFS general substrate transporter"/>
    <property type="match status" value="1"/>
</dbReference>
<feature type="transmembrane region" description="Helical" evidence="8">
    <location>
        <begin position="350"/>
        <end position="371"/>
    </location>
</feature>
<dbReference type="InterPro" id="IPR020846">
    <property type="entry name" value="MFS_dom"/>
</dbReference>
<dbReference type="RefSeq" id="WP_116224625.1">
    <property type="nucleotide sequence ID" value="NZ_AP018437.1"/>
</dbReference>
<feature type="transmembrane region" description="Helical" evidence="8">
    <location>
        <begin position="223"/>
        <end position="240"/>
    </location>
</feature>
<feature type="transmembrane region" description="Helical" evidence="8">
    <location>
        <begin position="145"/>
        <end position="164"/>
    </location>
</feature>
<feature type="transmembrane region" description="Helical" evidence="8">
    <location>
        <begin position="83"/>
        <end position="101"/>
    </location>
</feature>
<evidence type="ECO:0000313" key="10">
    <source>
        <dbReference type="EMBL" id="REG11496.1"/>
    </source>
</evidence>
<dbReference type="InterPro" id="IPR011701">
    <property type="entry name" value="MFS"/>
</dbReference>
<evidence type="ECO:0000256" key="7">
    <source>
        <dbReference type="ARBA" id="ARBA00023136"/>
    </source>
</evidence>
<feature type="transmembrane region" description="Helical" evidence="8">
    <location>
        <begin position="52"/>
        <end position="71"/>
    </location>
</feature>
<dbReference type="PROSITE" id="PS50850">
    <property type="entry name" value="MFS"/>
    <property type="match status" value="1"/>
</dbReference>
<feature type="domain" description="Major facilitator superfamily (MFS) profile" evidence="9">
    <location>
        <begin position="15"/>
        <end position="402"/>
    </location>
</feature>
<protein>
    <submittedName>
        <fullName evidence="10">Sugar phosphate permease</fullName>
    </submittedName>
</protein>
<organism evidence="10 11">
    <name type="scientific">Pelolinea submarina</name>
    <dbReference type="NCBI Taxonomy" id="913107"/>
    <lineage>
        <taxon>Bacteria</taxon>
        <taxon>Bacillati</taxon>
        <taxon>Chloroflexota</taxon>
        <taxon>Anaerolineae</taxon>
        <taxon>Anaerolineales</taxon>
        <taxon>Anaerolineaceae</taxon>
        <taxon>Pelolinea</taxon>
    </lineage>
</organism>
<keyword evidence="3" id="KW-0813">Transport</keyword>
<dbReference type="Pfam" id="PF07690">
    <property type="entry name" value="MFS_1"/>
    <property type="match status" value="1"/>
</dbReference>
<evidence type="ECO:0000256" key="6">
    <source>
        <dbReference type="ARBA" id="ARBA00022989"/>
    </source>
</evidence>
<keyword evidence="7 8" id="KW-0472">Membrane</keyword>
<dbReference type="GO" id="GO:0022857">
    <property type="term" value="F:transmembrane transporter activity"/>
    <property type="evidence" value="ECO:0007669"/>
    <property type="project" value="InterPro"/>
</dbReference>
<dbReference type="PRINTS" id="PR01035">
    <property type="entry name" value="TCRTETA"/>
</dbReference>
<dbReference type="AlphaFoldDB" id="A0A347ZRL7"/>
<keyword evidence="6 8" id="KW-1133">Transmembrane helix</keyword>
<proteinExistence type="inferred from homology"/>
<dbReference type="PROSITE" id="PS00216">
    <property type="entry name" value="SUGAR_TRANSPORT_1"/>
    <property type="match status" value="1"/>
</dbReference>
<dbReference type="InterPro" id="IPR005829">
    <property type="entry name" value="Sugar_transporter_CS"/>
</dbReference>
<accession>A0A347ZRL7</accession>
<feature type="transmembrane region" description="Helical" evidence="8">
    <location>
        <begin position="170"/>
        <end position="190"/>
    </location>
</feature>
<sequence length="434" mass="48193">MLSKIKATYRKFSRNFWLLMFVSFVDMLGGSLVFPFFSLYLTQKFNVGMTQVGTMFLVWALTSGVIGNVLGGAMADRFGRKTNMIFGLIASATSALLMVVIKNIVVFYIAIAIVGIFEDIAGPARQAMIADLVPEELRGDAFGMFRIVFNLSATIGPAIGGFMASRSFELLFFADVVISLLVAVFVFIYLPETRPQSARKETAREESFRETLQGYGQVLRDKVFMAFIFVSILSTLMYFNMNSSMSVYMVNSLGFSSGQFGYMLSLNAFMVVVLQMLFTRLTAKWKPMLAIAFGNVLYVIGFTMFGFIASYNYYLSAMVIITIGEMIYAPKEQAIVADFAPEDMRGRYMAIRSFAWIIPVAFGPLGAGLIMDNLDPRLLWFVAGGVGMLSVIGFLILHFKVGALIESRLYSAGREEELLVESLAEAEKPLLTSE</sequence>
<feature type="transmembrane region" description="Helical" evidence="8">
    <location>
        <begin position="260"/>
        <end position="277"/>
    </location>
</feature>
<name>A0A347ZRL7_9CHLR</name>